<dbReference type="EMBL" id="JAACJJ010000056">
    <property type="protein sequence ID" value="KAF5312091.1"/>
    <property type="molecule type" value="Genomic_DNA"/>
</dbReference>
<dbReference type="AlphaFoldDB" id="A0A8H5AWP9"/>
<keyword evidence="3" id="KW-1185">Reference proteome</keyword>
<evidence type="ECO:0000313" key="2">
    <source>
        <dbReference type="EMBL" id="KAF5312091.1"/>
    </source>
</evidence>
<organism evidence="2 3">
    <name type="scientific">Psilocybe cf. subviscida</name>
    <dbReference type="NCBI Taxonomy" id="2480587"/>
    <lineage>
        <taxon>Eukaryota</taxon>
        <taxon>Fungi</taxon>
        <taxon>Dikarya</taxon>
        <taxon>Basidiomycota</taxon>
        <taxon>Agaricomycotina</taxon>
        <taxon>Agaricomycetes</taxon>
        <taxon>Agaricomycetidae</taxon>
        <taxon>Agaricales</taxon>
        <taxon>Agaricineae</taxon>
        <taxon>Strophariaceae</taxon>
        <taxon>Psilocybe</taxon>
    </lineage>
</organism>
<evidence type="ECO:0000256" key="1">
    <source>
        <dbReference type="SAM" id="MobiDB-lite"/>
    </source>
</evidence>
<sequence>MSRGTSPHTVCLACVDDRALFSNVVAPSNAFDVTEGATSSARSRTTTCQRKLFRAQRPRLHPRHGESVGGSVPETDGATHAPAPESLCYEVTLAHFRLTNVYLFDHFVDIKLIPYMVFMGNCPGLRVADAKMPYRTDHEIVKDGETQLTLISDGKLLVLEQRPRCTYLTPVLARPDAGFTQFDSPPFASTFAYFPGRYSLEPTRLAPGHLLGSLAFSTPTRPRFHPLARRTATEMDHNIHLGLTNTARHGPQSALIFVLIPDIDALDLHTYNKAGEIRVIYVETTPSCRISIPQTLHTLRSWM</sequence>
<reference evidence="2 3" key="1">
    <citation type="journal article" date="2020" name="ISME J.">
        <title>Uncovering the hidden diversity of litter-decomposition mechanisms in mushroom-forming fungi.</title>
        <authorList>
            <person name="Floudas D."/>
            <person name="Bentzer J."/>
            <person name="Ahren D."/>
            <person name="Johansson T."/>
            <person name="Persson P."/>
            <person name="Tunlid A."/>
        </authorList>
    </citation>
    <scope>NUCLEOTIDE SEQUENCE [LARGE SCALE GENOMIC DNA]</scope>
    <source>
        <strain evidence="2 3">CBS 101986</strain>
    </source>
</reference>
<feature type="region of interest" description="Disordered" evidence="1">
    <location>
        <begin position="55"/>
        <end position="79"/>
    </location>
</feature>
<evidence type="ECO:0000313" key="3">
    <source>
        <dbReference type="Proteomes" id="UP000567179"/>
    </source>
</evidence>
<name>A0A8H5AWP9_9AGAR</name>
<gene>
    <name evidence="2" type="ORF">D9619_003863</name>
</gene>
<accession>A0A8H5AWP9</accession>
<comment type="caution">
    <text evidence="2">The sequence shown here is derived from an EMBL/GenBank/DDBJ whole genome shotgun (WGS) entry which is preliminary data.</text>
</comment>
<dbReference type="Proteomes" id="UP000567179">
    <property type="component" value="Unassembled WGS sequence"/>
</dbReference>
<proteinExistence type="predicted"/>
<protein>
    <submittedName>
        <fullName evidence="2">Uncharacterized protein</fullName>
    </submittedName>
</protein>